<evidence type="ECO:0000313" key="2">
    <source>
        <dbReference type="Proteomes" id="UP000789920"/>
    </source>
</evidence>
<organism evidence="1 2">
    <name type="scientific">Racocetra persica</name>
    <dbReference type="NCBI Taxonomy" id="160502"/>
    <lineage>
        <taxon>Eukaryota</taxon>
        <taxon>Fungi</taxon>
        <taxon>Fungi incertae sedis</taxon>
        <taxon>Mucoromycota</taxon>
        <taxon>Glomeromycotina</taxon>
        <taxon>Glomeromycetes</taxon>
        <taxon>Diversisporales</taxon>
        <taxon>Gigasporaceae</taxon>
        <taxon>Racocetra</taxon>
    </lineage>
</organism>
<protein>
    <submittedName>
        <fullName evidence="1">15774_t:CDS:1</fullName>
    </submittedName>
</protein>
<gene>
    <name evidence="1" type="ORF">RPERSI_LOCUS3128</name>
</gene>
<proteinExistence type="predicted"/>
<accession>A0ACA9LH80</accession>
<keyword evidence="2" id="KW-1185">Reference proteome</keyword>
<dbReference type="EMBL" id="CAJVQC010003681">
    <property type="protein sequence ID" value="CAG8530764.1"/>
    <property type="molecule type" value="Genomic_DNA"/>
</dbReference>
<reference evidence="1" key="1">
    <citation type="submission" date="2021-06" db="EMBL/GenBank/DDBJ databases">
        <authorList>
            <person name="Kallberg Y."/>
            <person name="Tangrot J."/>
            <person name="Rosling A."/>
        </authorList>
    </citation>
    <scope>NUCLEOTIDE SEQUENCE</scope>
    <source>
        <strain evidence="1">MA461A</strain>
    </source>
</reference>
<comment type="caution">
    <text evidence="1">The sequence shown here is derived from an EMBL/GenBank/DDBJ whole genome shotgun (WGS) entry which is preliminary data.</text>
</comment>
<name>A0ACA9LH80_9GLOM</name>
<dbReference type="Proteomes" id="UP000789920">
    <property type="component" value="Unassembled WGS sequence"/>
</dbReference>
<evidence type="ECO:0000313" key="1">
    <source>
        <dbReference type="EMBL" id="CAG8530764.1"/>
    </source>
</evidence>
<sequence>MKLSMKLSILILVALTFTLTVNSSPIIERRRFGREHTPEADSVYDCMKAQVLGAGIELEAAAGALVNASVFALLVKAGACDQQNAADQCLDLADRVDAKFESNKEGKARKKALTKCCVTYRQLERNTNGDGVASANCTEAPRHKILEGLAQAQDPTGLKTTAGFSGESPTDTPTTSATPTKKPKKNPKKKNPKTEPTPSTTPTAKPKDSLNSVSTSMPTTTGAA</sequence>